<dbReference type="SUPFAM" id="SSF52402">
    <property type="entry name" value="Adenine nucleotide alpha hydrolases-like"/>
    <property type="match status" value="1"/>
</dbReference>
<organism evidence="9 10">
    <name type="scientific">Deinococcus navajonensis</name>
    <dbReference type="NCBI Taxonomy" id="309884"/>
    <lineage>
        <taxon>Bacteria</taxon>
        <taxon>Thermotogati</taxon>
        <taxon>Deinococcota</taxon>
        <taxon>Deinococci</taxon>
        <taxon>Deinococcales</taxon>
        <taxon>Deinococcaceae</taxon>
        <taxon>Deinococcus</taxon>
    </lineage>
</organism>
<comment type="similarity">
    <text evidence="2">Belongs to the asparagine synthetase family.</text>
</comment>
<dbReference type="InterPro" id="IPR014729">
    <property type="entry name" value="Rossmann-like_a/b/a_fold"/>
</dbReference>
<dbReference type="InterPro" id="IPR001962">
    <property type="entry name" value="Asn_synthase"/>
</dbReference>
<dbReference type="GO" id="GO:0004066">
    <property type="term" value="F:asparagine synthase (glutamine-hydrolyzing) activity"/>
    <property type="evidence" value="ECO:0007669"/>
    <property type="project" value="UniProtKB-EC"/>
</dbReference>
<protein>
    <recommendedName>
        <fullName evidence="3">asparagine synthase (glutamine-hydrolyzing)</fullName>
        <ecNumber evidence="3">6.3.5.4</ecNumber>
    </recommendedName>
</protein>
<feature type="domain" description="Glutamine amidotransferase type-2" evidence="8">
    <location>
        <begin position="2"/>
        <end position="208"/>
    </location>
</feature>
<comment type="pathway">
    <text evidence="1">Amino-acid biosynthesis; L-asparagine biosynthesis; L-asparagine from L-aspartate (L-Gln route): step 1/1.</text>
</comment>
<evidence type="ECO:0000256" key="6">
    <source>
        <dbReference type="ARBA" id="ARBA00022962"/>
    </source>
</evidence>
<dbReference type="Gene3D" id="3.60.20.10">
    <property type="entry name" value="Glutamine Phosphoribosylpyrophosphate, subunit 1, domain 1"/>
    <property type="match status" value="1"/>
</dbReference>
<comment type="caution">
    <text evidence="9">The sequence shown here is derived from an EMBL/GenBank/DDBJ whole genome shotgun (WGS) entry which is preliminary data.</text>
</comment>
<evidence type="ECO:0000256" key="2">
    <source>
        <dbReference type="ARBA" id="ARBA00005752"/>
    </source>
</evidence>
<evidence type="ECO:0000259" key="8">
    <source>
        <dbReference type="PROSITE" id="PS51278"/>
    </source>
</evidence>
<evidence type="ECO:0000256" key="7">
    <source>
        <dbReference type="ARBA" id="ARBA00048741"/>
    </source>
</evidence>
<dbReference type="CDD" id="cd00712">
    <property type="entry name" value="AsnB"/>
    <property type="match status" value="1"/>
</dbReference>
<keyword evidence="6" id="KW-0315">Glutamine amidotransferase</keyword>
<evidence type="ECO:0000313" key="10">
    <source>
        <dbReference type="Proteomes" id="UP001595998"/>
    </source>
</evidence>
<accession>A0ABV8XQ70</accession>
<evidence type="ECO:0000256" key="1">
    <source>
        <dbReference type="ARBA" id="ARBA00005187"/>
    </source>
</evidence>
<dbReference type="EC" id="6.3.5.4" evidence="3"/>
<comment type="catalytic activity">
    <reaction evidence="7">
        <text>L-aspartate + L-glutamine + ATP + H2O = L-asparagine + L-glutamate + AMP + diphosphate + H(+)</text>
        <dbReference type="Rhea" id="RHEA:12228"/>
        <dbReference type="ChEBI" id="CHEBI:15377"/>
        <dbReference type="ChEBI" id="CHEBI:15378"/>
        <dbReference type="ChEBI" id="CHEBI:29985"/>
        <dbReference type="ChEBI" id="CHEBI:29991"/>
        <dbReference type="ChEBI" id="CHEBI:30616"/>
        <dbReference type="ChEBI" id="CHEBI:33019"/>
        <dbReference type="ChEBI" id="CHEBI:58048"/>
        <dbReference type="ChEBI" id="CHEBI:58359"/>
        <dbReference type="ChEBI" id="CHEBI:456215"/>
        <dbReference type="EC" id="6.3.5.4"/>
    </reaction>
</comment>
<evidence type="ECO:0000256" key="3">
    <source>
        <dbReference type="ARBA" id="ARBA00012737"/>
    </source>
</evidence>
<dbReference type="Gene3D" id="3.40.50.620">
    <property type="entry name" value="HUPs"/>
    <property type="match status" value="1"/>
</dbReference>
<dbReference type="CDD" id="cd01991">
    <property type="entry name" value="Asn_synthase_B_C"/>
    <property type="match status" value="1"/>
</dbReference>
<dbReference type="Pfam" id="PF00733">
    <property type="entry name" value="Asn_synthase"/>
    <property type="match status" value="1"/>
</dbReference>
<sequence length="625" mass="68113">MCGILGTVYDRQVPTEWLDLRPLQHRGPDAQNSLVQGTAHLGHTRLSIIDLASGAQPMSDVYKRATIVFNGEIYNHAALRRELEGAGHHFATRSDTEVILAAYLEWGVPGFARLRGMYALALYDRRKRSTVLARDPFGIKPLFWTQTPQRLHFASELGALLSLAGHQPDLDLTSVLETLAHRYAYGTHTLYQGVQRLEPGTALIVADRLDMARSVRFVDLTQEVERHRQELGYGVRRIPAGEVEARVADSVSHHTIADVPLGCFLSGGLDSSVVAQRLSADCAGPLRAYSVGFQGAQSEVSELPHARVVAAAIGAELQEVEVGPADFADLAPVLSGSPNGPFADPADVAMLKLSLAAACDVKVVLSGEGGDEAFAGYPKYAADRYAGLLGPAMKLARAPLGRRGRLGIAADALAEPRRAVRWMRWFENDAAPAPLVSALLAEGAQPRRALSWVEDRVARYPAGWSDLQRMQVLDLESWLPNNLLHRGDYTTMQASIEQRVPMLDLSLTPWAVALPDHEKLSGLRGKMPVRRAFAHHLPKQVLERPKSGFRLPLGEWLRSDPGLRAMAHDHLLTPGARLRGWLGGQDLERLLSPQALATTGGAKLAWTALCLELWLGAAQPQPVTA</sequence>
<dbReference type="Pfam" id="PF13537">
    <property type="entry name" value="GATase_7"/>
    <property type="match status" value="1"/>
</dbReference>
<name>A0ABV8XQ70_9DEIO</name>
<dbReference type="PIRSF" id="PIRSF001589">
    <property type="entry name" value="Asn_synthetase_glu-h"/>
    <property type="match status" value="1"/>
</dbReference>
<dbReference type="InterPro" id="IPR006426">
    <property type="entry name" value="Asn_synth_AEB"/>
</dbReference>
<evidence type="ECO:0000256" key="4">
    <source>
        <dbReference type="ARBA" id="ARBA00022741"/>
    </source>
</evidence>
<proteinExistence type="inferred from homology"/>
<dbReference type="InterPro" id="IPR017932">
    <property type="entry name" value="GATase_2_dom"/>
</dbReference>
<evidence type="ECO:0000313" key="9">
    <source>
        <dbReference type="EMBL" id="MFC4427056.1"/>
    </source>
</evidence>
<gene>
    <name evidence="9" type="primary">asnB</name>
    <name evidence="9" type="ORF">ACFOZ9_12630</name>
</gene>
<dbReference type="Proteomes" id="UP001595998">
    <property type="component" value="Unassembled WGS sequence"/>
</dbReference>
<dbReference type="InterPro" id="IPR029055">
    <property type="entry name" value="Ntn_hydrolases_N"/>
</dbReference>
<dbReference type="SUPFAM" id="SSF56235">
    <property type="entry name" value="N-terminal nucleophile aminohydrolases (Ntn hydrolases)"/>
    <property type="match status" value="1"/>
</dbReference>
<keyword evidence="5" id="KW-0067">ATP-binding</keyword>
<dbReference type="RefSeq" id="WP_380040164.1">
    <property type="nucleotide sequence ID" value="NZ_JBHSEH010000016.1"/>
</dbReference>
<dbReference type="PROSITE" id="PS51278">
    <property type="entry name" value="GATASE_TYPE_2"/>
    <property type="match status" value="1"/>
</dbReference>
<keyword evidence="4" id="KW-0547">Nucleotide-binding</keyword>
<dbReference type="InterPro" id="IPR051786">
    <property type="entry name" value="ASN_synthetase/amidase"/>
</dbReference>
<dbReference type="InterPro" id="IPR033738">
    <property type="entry name" value="AsnB_N"/>
</dbReference>
<keyword evidence="10" id="KW-1185">Reference proteome</keyword>
<reference evidence="10" key="1">
    <citation type="journal article" date="2019" name="Int. J. Syst. Evol. Microbiol.">
        <title>The Global Catalogue of Microorganisms (GCM) 10K type strain sequencing project: providing services to taxonomists for standard genome sequencing and annotation.</title>
        <authorList>
            <consortium name="The Broad Institute Genomics Platform"/>
            <consortium name="The Broad Institute Genome Sequencing Center for Infectious Disease"/>
            <person name="Wu L."/>
            <person name="Ma J."/>
        </authorList>
    </citation>
    <scope>NUCLEOTIDE SEQUENCE [LARGE SCALE GENOMIC DNA]</scope>
    <source>
        <strain evidence="10">CCUG 56029</strain>
    </source>
</reference>
<keyword evidence="9" id="KW-0436">Ligase</keyword>
<dbReference type="PANTHER" id="PTHR43284:SF1">
    <property type="entry name" value="ASPARAGINE SYNTHETASE"/>
    <property type="match status" value="1"/>
</dbReference>
<dbReference type="EMBL" id="JBHSEH010000016">
    <property type="protein sequence ID" value="MFC4427056.1"/>
    <property type="molecule type" value="Genomic_DNA"/>
</dbReference>
<evidence type="ECO:0000256" key="5">
    <source>
        <dbReference type="ARBA" id="ARBA00022840"/>
    </source>
</evidence>
<dbReference type="PANTHER" id="PTHR43284">
    <property type="entry name" value="ASPARAGINE SYNTHETASE (GLUTAMINE-HYDROLYZING)"/>
    <property type="match status" value="1"/>
</dbReference>
<dbReference type="NCBIfam" id="TIGR01536">
    <property type="entry name" value="asn_synth_AEB"/>
    <property type="match status" value="1"/>
</dbReference>